<dbReference type="PANTHER" id="PTHR43806:SF11">
    <property type="entry name" value="CEREVISIN-RELATED"/>
    <property type="match status" value="1"/>
</dbReference>
<dbReference type="EMBL" id="ABOX02000001">
    <property type="protein sequence ID" value="EEF63289.1"/>
    <property type="molecule type" value="Genomic_DNA"/>
</dbReference>
<evidence type="ECO:0000256" key="5">
    <source>
        <dbReference type="PROSITE-ProRule" id="PRU01240"/>
    </source>
</evidence>
<dbReference type="InterPro" id="IPR015500">
    <property type="entry name" value="Peptidase_S8_subtilisin-rel"/>
</dbReference>
<keyword evidence="4 5" id="KW-0720">Serine protease</keyword>
<evidence type="ECO:0000256" key="6">
    <source>
        <dbReference type="SAM" id="MobiDB-lite"/>
    </source>
</evidence>
<accession>B9X9S1</accession>
<dbReference type="InterPro" id="IPR036852">
    <property type="entry name" value="Peptidase_S8/S53_dom_sf"/>
</dbReference>
<keyword evidence="2 5" id="KW-0645">Protease</keyword>
<dbReference type="Gene3D" id="3.40.50.200">
    <property type="entry name" value="Peptidase S8/S53 domain"/>
    <property type="match status" value="1"/>
</dbReference>
<evidence type="ECO:0000256" key="4">
    <source>
        <dbReference type="ARBA" id="ARBA00022825"/>
    </source>
</evidence>
<dbReference type="STRING" id="320771.Cflav_PD5924"/>
<comment type="caution">
    <text evidence="8">The sequence shown here is derived from an EMBL/GenBank/DDBJ whole genome shotgun (WGS) entry which is preliminary data.</text>
</comment>
<dbReference type="GO" id="GO:0004252">
    <property type="term" value="F:serine-type endopeptidase activity"/>
    <property type="evidence" value="ECO:0007669"/>
    <property type="project" value="UniProtKB-UniRule"/>
</dbReference>
<dbReference type="InterPro" id="IPR050131">
    <property type="entry name" value="Peptidase_S8_subtilisin-like"/>
</dbReference>
<name>B9X9S1_PEDPL</name>
<dbReference type="Proteomes" id="UP000003688">
    <property type="component" value="Unassembled WGS sequence"/>
</dbReference>
<evidence type="ECO:0000256" key="2">
    <source>
        <dbReference type="ARBA" id="ARBA00022670"/>
    </source>
</evidence>
<evidence type="ECO:0000313" key="8">
    <source>
        <dbReference type="EMBL" id="EEF63289.1"/>
    </source>
</evidence>
<feature type="active site" description="Charge relay system" evidence="5">
    <location>
        <position position="382"/>
    </location>
</feature>
<feature type="domain" description="Peptidase S8/S53" evidence="7">
    <location>
        <begin position="197"/>
        <end position="296"/>
    </location>
</feature>
<dbReference type="SUPFAM" id="SSF52743">
    <property type="entry name" value="Subtilisin-like"/>
    <property type="match status" value="1"/>
</dbReference>
<evidence type="ECO:0000256" key="1">
    <source>
        <dbReference type="ARBA" id="ARBA00011073"/>
    </source>
</evidence>
<dbReference type="PRINTS" id="PR00723">
    <property type="entry name" value="SUBTILISIN"/>
</dbReference>
<gene>
    <name evidence="8" type="ORF">Cflav_PD5924</name>
</gene>
<sequence length="518" mass="55842">MNHHETSRDNIASHGTHPSSLSTIGLVPNHPLQKESAKHSFTQLDYTTPANRQRPASLPIPGRRIPSAIPFAQLTSPQLPGQAVPLPEANTLAHINFQKGDFGILKASNGETIRFNPEMILVKFRDLNHVAALHVEPMREWDAVQIVRQRTDVQFAELDVFQQRQFTPNDPALSNQWHHQIIGSSFAWEKSLGQPFVRIAIVDTPFQMNHPDLAPNTVAGWDVVNNVPVTSSAGSDHSTISAGMAAAVIGNHLGIAGAGNCTILPININGAASEMYNATIWAADHNVRVVNISWSGADSDTVEAGAFYLKTHARGILAMPGVNGFGFLNYTNQPDIYCISMTDAADNVTGSKFGNHIDFAAPGVNIFSTTTNSGYVTATGTSYATPLFSGIVGVLMSINPTLSPNEIIDVLKTTAVDKGETGWDQFYGWGRVDFGAAATAAASSLPRILSVQPANNQIMVSADYKSGLVYSLWKTTSLSPVNWIQLTNSFQTNASSIAWLDTYSGTNSAFYRVQAALP</sequence>
<evidence type="ECO:0000259" key="7">
    <source>
        <dbReference type="Pfam" id="PF00082"/>
    </source>
</evidence>
<evidence type="ECO:0000313" key="9">
    <source>
        <dbReference type="Proteomes" id="UP000003688"/>
    </source>
</evidence>
<dbReference type="PROSITE" id="PS51892">
    <property type="entry name" value="SUBTILASE"/>
    <property type="match status" value="1"/>
</dbReference>
<dbReference type="AlphaFoldDB" id="B9X9S1"/>
<dbReference type="GO" id="GO:0006508">
    <property type="term" value="P:proteolysis"/>
    <property type="evidence" value="ECO:0007669"/>
    <property type="project" value="UniProtKB-KW"/>
</dbReference>
<dbReference type="PANTHER" id="PTHR43806">
    <property type="entry name" value="PEPTIDASE S8"/>
    <property type="match status" value="1"/>
</dbReference>
<dbReference type="RefSeq" id="WP_007412596.1">
    <property type="nucleotide sequence ID" value="NZ_ABOX02000001.1"/>
</dbReference>
<organism evidence="8 9">
    <name type="scientific">Pedosphaera parvula (strain Ellin514)</name>
    <dbReference type="NCBI Taxonomy" id="320771"/>
    <lineage>
        <taxon>Bacteria</taxon>
        <taxon>Pseudomonadati</taxon>
        <taxon>Verrucomicrobiota</taxon>
        <taxon>Pedosphaerae</taxon>
        <taxon>Pedosphaerales</taxon>
        <taxon>Pedosphaeraceae</taxon>
        <taxon>Pedosphaera</taxon>
    </lineage>
</organism>
<dbReference type="InterPro" id="IPR023828">
    <property type="entry name" value="Peptidase_S8_Ser-AS"/>
</dbReference>
<comment type="similarity">
    <text evidence="1 5">Belongs to the peptidase S8 family.</text>
</comment>
<feature type="region of interest" description="Disordered" evidence="6">
    <location>
        <begin position="1"/>
        <end position="27"/>
    </location>
</feature>
<proteinExistence type="inferred from homology"/>
<dbReference type="InterPro" id="IPR000209">
    <property type="entry name" value="Peptidase_S8/S53_dom"/>
</dbReference>
<evidence type="ECO:0000256" key="3">
    <source>
        <dbReference type="ARBA" id="ARBA00022801"/>
    </source>
</evidence>
<feature type="active site" description="Charge relay system" evidence="5">
    <location>
        <position position="237"/>
    </location>
</feature>
<feature type="domain" description="Peptidase S8/S53" evidence="7">
    <location>
        <begin position="344"/>
        <end position="430"/>
    </location>
</feature>
<reference evidence="8 9" key="1">
    <citation type="journal article" date="2011" name="J. Bacteriol.">
        <title>Genome sequence of 'Pedosphaera parvula' Ellin514, an aerobic Verrucomicrobial isolate from pasture soil.</title>
        <authorList>
            <person name="Kant R."/>
            <person name="van Passel M.W."/>
            <person name="Sangwan P."/>
            <person name="Palva A."/>
            <person name="Lucas S."/>
            <person name="Copeland A."/>
            <person name="Lapidus A."/>
            <person name="Glavina Del Rio T."/>
            <person name="Dalin E."/>
            <person name="Tice H."/>
            <person name="Bruce D."/>
            <person name="Goodwin L."/>
            <person name="Pitluck S."/>
            <person name="Chertkov O."/>
            <person name="Larimer F.W."/>
            <person name="Land M.L."/>
            <person name="Hauser L."/>
            <person name="Brettin T.S."/>
            <person name="Detter J.C."/>
            <person name="Han S."/>
            <person name="de Vos W.M."/>
            <person name="Janssen P.H."/>
            <person name="Smidt H."/>
        </authorList>
    </citation>
    <scope>NUCLEOTIDE SEQUENCE [LARGE SCALE GENOMIC DNA]</scope>
    <source>
        <strain evidence="8 9">Ellin514</strain>
    </source>
</reference>
<feature type="active site" description="Charge relay system" evidence="5">
    <location>
        <position position="203"/>
    </location>
</feature>
<protein>
    <submittedName>
        <fullName evidence="8">Peptidase S8 and S53 subtilisin kexin sedolisin</fullName>
    </submittedName>
</protein>
<keyword evidence="3 5" id="KW-0378">Hydrolase</keyword>
<dbReference type="PROSITE" id="PS00138">
    <property type="entry name" value="SUBTILASE_SER"/>
    <property type="match status" value="1"/>
</dbReference>
<keyword evidence="9" id="KW-1185">Reference proteome</keyword>
<dbReference type="Pfam" id="PF00082">
    <property type="entry name" value="Peptidase_S8"/>
    <property type="match status" value="2"/>
</dbReference>
<dbReference type="OrthoDB" id="9798386at2"/>